<proteinExistence type="inferred from homology"/>
<dbReference type="GO" id="GO:0016787">
    <property type="term" value="F:hydrolase activity"/>
    <property type="evidence" value="ECO:0007669"/>
    <property type="project" value="UniProtKB-KW"/>
</dbReference>
<comment type="similarity">
    <text evidence="4">Belongs to the cyclic nucleotide phosphodiesterase class-III family.</text>
</comment>
<keyword evidence="2" id="KW-0378">Hydrolase</keyword>
<dbReference type="PANTHER" id="PTHR42988">
    <property type="entry name" value="PHOSPHOHYDROLASE"/>
    <property type="match status" value="1"/>
</dbReference>
<dbReference type="Proteomes" id="UP001642900">
    <property type="component" value="Unassembled WGS sequence"/>
</dbReference>
<dbReference type="RefSeq" id="WP_165031720.1">
    <property type="nucleotide sequence ID" value="NZ_JAAKZF010000040.1"/>
</dbReference>
<dbReference type="GO" id="GO:0046872">
    <property type="term" value="F:metal ion binding"/>
    <property type="evidence" value="ECO:0007669"/>
    <property type="project" value="UniProtKB-KW"/>
</dbReference>
<organism evidence="6 7">
    <name type="scientific">Allomesorhizobium camelthorni</name>
    <dbReference type="NCBI Taxonomy" id="475069"/>
    <lineage>
        <taxon>Bacteria</taxon>
        <taxon>Pseudomonadati</taxon>
        <taxon>Pseudomonadota</taxon>
        <taxon>Alphaproteobacteria</taxon>
        <taxon>Hyphomicrobiales</taxon>
        <taxon>Phyllobacteriaceae</taxon>
        <taxon>Allomesorhizobium</taxon>
    </lineage>
</organism>
<dbReference type="SUPFAM" id="SSF56300">
    <property type="entry name" value="Metallo-dependent phosphatases"/>
    <property type="match status" value="1"/>
</dbReference>
<sequence length="507" mass="56428">MGARFDISHINLVGYLTDETGAPAPRVDRETLGTFLMSLAYNGNLISSTQGTPVDWTAEVANAASQQFRELDFQFDDLRNLQPVDPRKYIDPLRTYFIGYDFYALILPENDWRLDERSLQFFMEAGISSGAKGLVLLPHQRFGGGLSQFVDPFPALRELARQPIAPPGVLFWTRLGSACALGLDDALRFLRHDLLDALAGGLRATDDAILRQASRQSTKRILHLSDLHIGLEEATLRRSYLKRHLRGVLPTVDRVAVTGDLFDTPSEGLRASFDEFRRDVEDSTTKRLLVVPGNHDVRVKGNALGRIGRAAEYVTDLDWSPIEVDDDIQAVFYSFNSSESGDFARGCVSKRQRLDRAERFEDAVARDNHVGSYFNIALVHHHPVSYGSQPTALYERLLARFGGDERFIAFEGAEEFLSWCMGRNVGLVLHGHKHIPHLSTVRPTADAEVTVVGCGSSVGAEGKPMCYDVVSIDPATKRWSVSFHHDERGDGSGFRLQNVALDLRTPS</sequence>
<gene>
    <name evidence="6" type="ORF">G6N73_22535</name>
</gene>
<dbReference type="Gene3D" id="3.60.21.10">
    <property type="match status" value="1"/>
</dbReference>
<feature type="domain" description="Calcineurin-like phosphoesterase" evidence="5">
    <location>
        <begin position="220"/>
        <end position="436"/>
    </location>
</feature>
<keyword evidence="3" id="KW-0408">Iron</keyword>
<evidence type="ECO:0000256" key="2">
    <source>
        <dbReference type="ARBA" id="ARBA00022801"/>
    </source>
</evidence>
<dbReference type="InterPro" id="IPR004843">
    <property type="entry name" value="Calcineurin-like_PHP"/>
</dbReference>
<dbReference type="AlphaFoldDB" id="A0A6G4WGL7"/>
<evidence type="ECO:0000256" key="4">
    <source>
        <dbReference type="ARBA" id="ARBA00025742"/>
    </source>
</evidence>
<evidence type="ECO:0000256" key="1">
    <source>
        <dbReference type="ARBA" id="ARBA00022723"/>
    </source>
</evidence>
<keyword evidence="1" id="KW-0479">Metal-binding</keyword>
<evidence type="ECO:0000256" key="3">
    <source>
        <dbReference type="ARBA" id="ARBA00023004"/>
    </source>
</evidence>
<accession>A0A6G4WGL7</accession>
<evidence type="ECO:0000313" key="6">
    <source>
        <dbReference type="EMBL" id="NGO53901.1"/>
    </source>
</evidence>
<evidence type="ECO:0000313" key="7">
    <source>
        <dbReference type="Proteomes" id="UP001642900"/>
    </source>
</evidence>
<evidence type="ECO:0000259" key="5">
    <source>
        <dbReference type="Pfam" id="PF00149"/>
    </source>
</evidence>
<dbReference type="PANTHER" id="PTHR42988:SF2">
    <property type="entry name" value="CYCLIC NUCLEOTIDE PHOSPHODIESTERASE CBUA0032-RELATED"/>
    <property type="match status" value="1"/>
</dbReference>
<dbReference type="InterPro" id="IPR029052">
    <property type="entry name" value="Metallo-depent_PP-like"/>
</dbReference>
<dbReference type="Pfam" id="PF00149">
    <property type="entry name" value="Metallophos"/>
    <property type="match status" value="1"/>
</dbReference>
<name>A0A6G4WGL7_9HYPH</name>
<reference evidence="6 7" key="1">
    <citation type="submission" date="2020-02" db="EMBL/GenBank/DDBJ databases">
        <title>Genome sequence of strain CCNWXJ40-4.</title>
        <authorList>
            <person name="Gao J."/>
            <person name="Sun J."/>
        </authorList>
    </citation>
    <scope>NUCLEOTIDE SEQUENCE [LARGE SCALE GENOMIC DNA]</scope>
    <source>
        <strain evidence="6 7">CCNWXJ 40-4</strain>
    </source>
</reference>
<keyword evidence="7" id="KW-1185">Reference proteome</keyword>
<dbReference type="InterPro" id="IPR050884">
    <property type="entry name" value="CNP_phosphodiesterase-III"/>
</dbReference>
<comment type="caution">
    <text evidence="6">The sequence shown here is derived from an EMBL/GenBank/DDBJ whole genome shotgun (WGS) entry which is preliminary data.</text>
</comment>
<protein>
    <submittedName>
        <fullName evidence="6">Metallophosphoesterase</fullName>
    </submittedName>
</protein>
<dbReference type="EMBL" id="JAAKZF010000040">
    <property type="protein sequence ID" value="NGO53901.1"/>
    <property type="molecule type" value="Genomic_DNA"/>
</dbReference>